<protein>
    <submittedName>
        <fullName evidence="1">Uncharacterized protein</fullName>
    </submittedName>
</protein>
<dbReference type="AlphaFoldDB" id="A0AAC9XWQ4"/>
<dbReference type="EMBL" id="CP011036">
    <property type="protein sequence ID" value="ASM53270.1"/>
    <property type="molecule type" value="Genomic_DNA"/>
</dbReference>
<gene>
    <name evidence="1" type="ORF">PNIG_a1044</name>
</gene>
<name>A0AAC9XWQ4_9GAMM</name>
<organism evidence="1 2">
    <name type="scientific">Pseudoalteromonas nigrifaciens</name>
    <dbReference type="NCBI Taxonomy" id="28109"/>
    <lineage>
        <taxon>Bacteria</taxon>
        <taxon>Pseudomonadati</taxon>
        <taxon>Pseudomonadota</taxon>
        <taxon>Gammaproteobacteria</taxon>
        <taxon>Alteromonadales</taxon>
        <taxon>Pseudoalteromonadaceae</taxon>
        <taxon>Pseudoalteromonas</taxon>
    </lineage>
</organism>
<reference evidence="1 2" key="1">
    <citation type="submission" date="2015-03" db="EMBL/GenBank/DDBJ databases">
        <authorList>
            <person name="Xie B.-B."/>
            <person name="Rong J.-C."/>
            <person name="Qin Q.-L."/>
            <person name="Zhang Y.-Z."/>
        </authorList>
    </citation>
    <scope>NUCLEOTIDE SEQUENCE [LARGE SCALE GENOMIC DNA]</scope>
    <source>
        <strain evidence="1 2">KMM 661</strain>
    </source>
</reference>
<dbReference type="KEGG" id="png:PNIG_a1044"/>
<dbReference type="Proteomes" id="UP000198329">
    <property type="component" value="Chromosome I"/>
</dbReference>
<keyword evidence="2" id="KW-1185">Reference proteome</keyword>
<sequence>MHHNIGSVNSLWILIINLKVTDNKKPAGAGFFILPGKSYK</sequence>
<evidence type="ECO:0000313" key="2">
    <source>
        <dbReference type="Proteomes" id="UP000198329"/>
    </source>
</evidence>
<accession>A0AAC9XWQ4</accession>
<evidence type="ECO:0000313" key="1">
    <source>
        <dbReference type="EMBL" id="ASM53270.1"/>
    </source>
</evidence>
<proteinExistence type="predicted"/>